<dbReference type="WBParaSite" id="Pan_g23532.t1">
    <property type="protein sequence ID" value="Pan_g23532.t1"/>
    <property type="gene ID" value="Pan_g23532"/>
</dbReference>
<keyword evidence="1 4" id="KW-0479">Metal-binding</keyword>
<evidence type="ECO:0000256" key="4">
    <source>
        <dbReference type="PROSITE-ProRule" id="PRU00723"/>
    </source>
</evidence>
<dbReference type="Gene3D" id="4.10.1000.10">
    <property type="entry name" value="Zinc finger, CCCH-type"/>
    <property type="match status" value="1"/>
</dbReference>
<evidence type="ECO:0000256" key="3">
    <source>
        <dbReference type="ARBA" id="ARBA00022833"/>
    </source>
</evidence>
<keyword evidence="2 4" id="KW-0863">Zinc-finger</keyword>
<proteinExistence type="predicted"/>
<organism evidence="7 8">
    <name type="scientific">Panagrellus redivivus</name>
    <name type="common">Microworm</name>
    <dbReference type="NCBI Taxonomy" id="6233"/>
    <lineage>
        <taxon>Eukaryota</taxon>
        <taxon>Metazoa</taxon>
        <taxon>Ecdysozoa</taxon>
        <taxon>Nematoda</taxon>
        <taxon>Chromadorea</taxon>
        <taxon>Rhabditida</taxon>
        <taxon>Tylenchina</taxon>
        <taxon>Panagrolaimomorpha</taxon>
        <taxon>Panagrolaimoidea</taxon>
        <taxon>Panagrolaimidae</taxon>
        <taxon>Panagrellus</taxon>
    </lineage>
</organism>
<dbReference type="PROSITE" id="PS50103">
    <property type="entry name" value="ZF_C3H1"/>
    <property type="match status" value="1"/>
</dbReference>
<feature type="compositionally biased region" description="Basic and acidic residues" evidence="5">
    <location>
        <begin position="57"/>
        <end position="70"/>
    </location>
</feature>
<keyword evidence="3 4" id="KW-0862">Zinc</keyword>
<dbReference type="InterPro" id="IPR000571">
    <property type="entry name" value="Znf_CCCH"/>
</dbReference>
<dbReference type="Proteomes" id="UP000492821">
    <property type="component" value="Unassembled WGS sequence"/>
</dbReference>
<dbReference type="Pfam" id="PF00642">
    <property type="entry name" value="zf-CCCH"/>
    <property type="match status" value="1"/>
</dbReference>
<protein>
    <submittedName>
        <fullName evidence="8">C3H1-type domain-containing protein</fullName>
    </submittedName>
</protein>
<feature type="region of interest" description="Disordered" evidence="5">
    <location>
        <begin position="57"/>
        <end position="77"/>
    </location>
</feature>
<keyword evidence="7" id="KW-1185">Reference proteome</keyword>
<reference evidence="8" key="2">
    <citation type="submission" date="2020-10" db="UniProtKB">
        <authorList>
            <consortium name="WormBaseParasite"/>
        </authorList>
    </citation>
    <scope>IDENTIFICATION</scope>
</reference>
<evidence type="ECO:0000256" key="5">
    <source>
        <dbReference type="SAM" id="MobiDB-lite"/>
    </source>
</evidence>
<evidence type="ECO:0000313" key="8">
    <source>
        <dbReference type="WBParaSite" id="Pan_g23532.t1"/>
    </source>
</evidence>
<dbReference type="GO" id="GO:0008270">
    <property type="term" value="F:zinc ion binding"/>
    <property type="evidence" value="ECO:0007669"/>
    <property type="project" value="UniProtKB-KW"/>
</dbReference>
<dbReference type="SMART" id="SM00356">
    <property type="entry name" value="ZnF_C3H1"/>
    <property type="match status" value="1"/>
</dbReference>
<reference evidence="7" key="1">
    <citation type="journal article" date="2013" name="Genetics">
        <title>The draft genome and transcriptome of Panagrellus redivivus are shaped by the harsh demands of a free-living lifestyle.</title>
        <authorList>
            <person name="Srinivasan J."/>
            <person name="Dillman A.R."/>
            <person name="Macchietto M.G."/>
            <person name="Heikkinen L."/>
            <person name="Lakso M."/>
            <person name="Fracchia K.M."/>
            <person name="Antoshechkin I."/>
            <person name="Mortazavi A."/>
            <person name="Wong G."/>
            <person name="Sternberg P.W."/>
        </authorList>
    </citation>
    <scope>NUCLEOTIDE SEQUENCE [LARGE SCALE GENOMIC DNA]</scope>
    <source>
        <strain evidence="7">MT8872</strain>
    </source>
</reference>
<evidence type="ECO:0000259" key="6">
    <source>
        <dbReference type="PROSITE" id="PS50103"/>
    </source>
</evidence>
<feature type="domain" description="C3H1-type" evidence="6">
    <location>
        <begin position="25"/>
        <end position="52"/>
    </location>
</feature>
<name>A0A7E4VPD1_PANRE</name>
<evidence type="ECO:0000256" key="2">
    <source>
        <dbReference type="ARBA" id="ARBA00022771"/>
    </source>
</evidence>
<evidence type="ECO:0000313" key="7">
    <source>
        <dbReference type="Proteomes" id="UP000492821"/>
    </source>
</evidence>
<feature type="zinc finger region" description="C3H1-type" evidence="4">
    <location>
        <begin position="25"/>
        <end position="52"/>
    </location>
</feature>
<dbReference type="SUPFAM" id="SSF90229">
    <property type="entry name" value="CCCH zinc finger"/>
    <property type="match status" value="1"/>
</dbReference>
<dbReference type="AlphaFoldDB" id="A0A7E4VPD1"/>
<accession>A0A7E4VPD1</accession>
<evidence type="ECO:0000256" key="1">
    <source>
        <dbReference type="ARBA" id="ARBA00022723"/>
    </source>
</evidence>
<dbReference type="InterPro" id="IPR036855">
    <property type="entry name" value="Znf_CCCH_sf"/>
</dbReference>
<sequence length="77" mass="8958">MNSTMPIKPVTEEIGTLRVQIPKPAYRTRMCHEYLEGFCSYGETCRYAHGADQLREAPRNEPWGKPKKSADFNPFFY</sequence>